<dbReference type="EMBL" id="JAAGWZ010000001">
    <property type="protein sequence ID" value="NEM90899.1"/>
    <property type="molecule type" value="Genomic_DNA"/>
</dbReference>
<dbReference type="GO" id="GO:0032259">
    <property type="term" value="P:methylation"/>
    <property type="evidence" value="ECO:0007669"/>
    <property type="project" value="UniProtKB-KW"/>
</dbReference>
<dbReference type="GO" id="GO:0015667">
    <property type="term" value="F:site-specific DNA-methyltransferase (cytosine-N4-specific) activity"/>
    <property type="evidence" value="ECO:0007669"/>
    <property type="project" value="UniProtKB-EC"/>
</dbReference>
<dbReference type="GO" id="GO:0009307">
    <property type="term" value="P:DNA restriction-modification system"/>
    <property type="evidence" value="ECO:0007669"/>
    <property type="project" value="UniProtKB-KW"/>
</dbReference>
<dbReference type="GO" id="GO:0003677">
    <property type="term" value="F:DNA binding"/>
    <property type="evidence" value="ECO:0007669"/>
    <property type="project" value="UniProtKB-KW"/>
</dbReference>
<evidence type="ECO:0000256" key="5">
    <source>
        <dbReference type="ARBA" id="ARBA00022747"/>
    </source>
</evidence>
<dbReference type="InterPro" id="IPR001091">
    <property type="entry name" value="RM_Methyltransferase"/>
</dbReference>
<dbReference type="InterPro" id="IPR029063">
    <property type="entry name" value="SAM-dependent_MTases_sf"/>
</dbReference>
<evidence type="ECO:0000256" key="1">
    <source>
        <dbReference type="ARBA" id="ARBA00010203"/>
    </source>
</evidence>
<evidence type="ECO:0000256" key="7">
    <source>
        <dbReference type="ARBA" id="ARBA00049120"/>
    </source>
</evidence>
<keyword evidence="4" id="KW-0949">S-adenosyl-L-methionine</keyword>
<dbReference type="Pfam" id="PF01555">
    <property type="entry name" value="N6_N4_Mtase"/>
    <property type="match status" value="1"/>
</dbReference>
<dbReference type="AlphaFoldDB" id="A0A7C9TQB9"/>
<keyword evidence="5" id="KW-0680">Restriction system</keyword>
<keyword evidence="11" id="KW-1185">Reference proteome</keyword>
<evidence type="ECO:0000256" key="3">
    <source>
        <dbReference type="ARBA" id="ARBA00022679"/>
    </source>
</evidence>
<dbReference type="InterPro" id="IPR017985">
    <property type="entry name" value="MeTrfase_CN4_CS"/>
</dbReference>
<dbReference type="Proteomes" id="UP000479756">
    <property type="component" value="Unassembled WGS sequence"/>
</dbReference>
<name>A0A7C9TQB9_9MICO</name>
<keyword evidence="6" id="KW-0238">DNA-binding</keyword>
<dbReference type="PRINTS" id="PR00508">
    <property type="entry name" value="S21N4MTFRASE"/>
</dbReference>
<evidence type="ECO:0000256" key="6">
    <source>
        <dbReference type="ARBA" id="ARBA00023125"/>
    </source>
</evidence>
<proteinExistence type="inferred from homology"/>
<sequence length="346" mass="39062">MPQEQPLEFEEVEQGPVDERYRTDLGVMYQAKVEHFLASDHAKRLEGTVNLIFTSPPFPLQAPKKYGNKTGDLYLNWLAELAPGLTKLLAPDGSIVVELGNAWEKGHPVMSTLPLRALLKFQESGDLFVNQQFICHNPARLPSPIEWVNKQRIRVKDTYTHVWWMAKTERPKADNRRVLVPYSASMNKLLETKNYNAGARPSGHVIGEKSFFTDNGGAIPPNVLEFPEEESEQELVDLLSEQFPSNTLRFSNTAAGTPYREYCRANGVVAHPAPMQLDLVRFFVKLLTDEGDLVFDPFGGSNTTGSVAEELKRKWISTEPLYDYIRGSVGRFPNLRKELVLPSETD</sequence>
<dbReference type="Gene3D" id="3.40.50.150">
    <property type="entry name" value="Vaccinia Virus protein VP39"/>
    <property type="match status" value="1"/>
</dbReference>
<comment type="similarity">
    <text evidence="1">Belongs to the N(4)/N(6)-methyltransferase family. N(4) subfamily.</text>
</comment>
<dbReference type="RefSeq" id="WP_163472501.1">
    <property type="nucleotide sequence ID" value="NZ_JAAGWZ010000001.1"/>
</dbReference>
<evidence type="ECO:0000256" key="2">
    <source>
        <dbReference type="ARBA" id="ARBA00022603"/>
    </source>
</evidence>
<dbReference type="GO" id="GO:0008170">
    <property type="term" value="F:N-methyltransferase activity"/>
    <property type="evidence" value="ECO:0007669"/>
    <property type="project" value="InterPro"/>
</dbReference>
<keyword evidence="3 10" id="KW-0808">Transferase</keyword>
<comment type="catalytic activity">
    <reaction evidence="7">
        <text>a 2'-deoxycytidine in DNA + S-adenosyl-L-methionine = an N(4)-methyl-2'-deoxycytidine in DNA + S-adenosyl-L-homocysteine + H(+)</text>
        <dbReference type="Rhea" id="RHEA:16857"/>
        <dbReference type="Rhea" id="RHEA-COMP:11369"/>
        <dbReference type="Rhea" id="RHEA-COMP:13674"/>
        <dbReference type="ChEBI" id="CHEBI:15378"/>
        <dbReference type="ChEBI" id="CHEBI:57856"/>
        <dbReference type="ChEBI" id="CHEBI:59789"/>
        <dbReference type="ChEBI" id="CHEBI:85452"/>
        <dbReference type="ChEBI" id="CHEBI:137933"/>
        <dbReference type="EC" id="2.1.1.113"/>
    </reaction>
</comment>
<evidence type="ECO:0000313" key="11">
    <source>
        <dbReference type="Proteomes" id="UP000479756"/>
    </source>
</evidence>
<evidence type="ECO:0000256" key="4">
    <source>
        <dbReference type="ARBA" id="ARBA00022691"/>
    </source>
</evidence>
<accession>A0A7C9TQB9</accession>
<evidence type="ECO:0000313" key="10">
    <source>
        <dbReference type="EMBL" id="NEM90899.1"/>
    </source>
</evidence>
<dbReference type="SUPFAM" id="SSF53335">
    <property type="entry name" value="S-adenosyl-L-methionine-dependent methyltransferases"/>
    <property type="match status" value="1"/>
</dbReference>
<feature type="domain" description="DNA methylase N-4/N-6" evidence="9">
    <location>
        <begin position="49"/>
        <end position="324"/>
    </location>
</feature>
<organism evidence="10 11">
    <name type="scientific">Galbitalea soli</name>
    <dbReference type="NCBI Taxonomy" id="1268042"/>
    <lineage>
        <taxon>Bacteria</taxon>
        <taxon>Bacillati</taxon>
        <taxon>Actinomycetota</taxon>
        <taxon>Actinomycetes</taxon>
        <taxon>Micrococcales</taxon>
        <taxon>Microbacteriaceae</taxon>
        <taxon>Galbitalea</taxon>
    </lineage>
</organism>
<dbReference type="EC" id="2.1.1.-" evidence="8"/>
<evidence type="ECO:0000259" key="9">
    <source>
        <dbReference type="Pfam" id="PF01555"/>
    </source>
</evidence>
<dbReference type="PROSITE" id="PS00093">
    <property type="entry name" value="N4_MTASE"/>
    <property type="match status" value="1"/>
</dbReference>
<reference evidence="10 11" key="1">
    <citation type="journal article" date="2014" name="Int. J. Syst. Evol. Microbiol.">
        <title>Description of Galbitalea soli gen. nov., sp. nov., and Frondihabitans sucicola sp. nov.</title>
        <authorList>
            <person name="Kim S.J."/>
            <person name="Lim J.M."/>
            <person name="Ahn J.H."/>
            <person name="Weon H.Y."/>
            <person name="Hamada M."/>
            <person name="Suzuki K."/>
            <person name="Ahn T.Y."/>
            <person name="Kwon S.W."/>
        </authorList>
    </citation>
    <scope>NUCLEOTIDE SEQUENCE [LARGE SCALE GENOMIC DNA]</scope>
    <source>
        <strain evidence="10 11">NBRC 108727</strain>
    </source>
</reference>
<comment type="caution">
    <text evidence="10">The sequence shown here is derived from an EMBL/GenBank/DDBJ whole genome shotgun (WGS) entry which is preliminary data.</text>
</comment>
<keyword evidence="2 10" id="KW-0489">Methyltransferase</keyword>
<evidence type="ECO:0000256" key="8">
    <source>
        <dbReference type="RuleBase" id="RU362026"/>
    </source>
</evidence>
<dbReference type="InterPro" id="IPR002941">
    <property type="entry name" value="DNA_methylase_N4/N6"/>
</dbReference>
<gene>
    <name evidence="10" type="ORF">G3T37_05970</name>
</gene>
<protein>
    <recommendedName>
        <fullName evidence="8">Methyltransferase</fullName>
        <ecNumber evidence="8">2.1.1.-</ecNumber>
    </recommendedName>
</protein>